<comment type="caution">
    <text evidence="2">The sequence shown here is derived from an EMBL/GenBank/DDBJ whole genome shotgun (WGS) entry which is preliminary data.</text>
</comment>
<dbReference type="Proteomes" id="UP000465241">
    <property type="component" value="Unassembled WGS sequence"/>
</dbReference>
<feature type="region of interest" description="Disordered" evidence="1">
    <location>
        <begin position="1"/>
        <end position="20"/>
    </location>
</feature>
<protein>
    <submittedName>
        <fullName evidence="2">Uncharacterized protein</fullName>
    </submittedName>
</protein>
<dbReference type="AlphaFoldDB" id="A0A7I9WES4"/>
<accession>A0A7I9WES4</accession>
<evidence type="ECO:0000256" key="1">
    <source>
        <dbReference type="SAM" id="MobiDB-lite"/>
    </source>
</evidence>
<keyword evidence="3" id="KW-1185">Reference proteome</keyword>
<name>A0A7I9WES4_9MYCO</name>
<sequence length="83" mass="8898">MTISASFGDGGMPLSQEPATASMSHPAGIIARMFEELPDPATCGELTPTELVSAIREYHTAVATSTARVWAFTAKLGRVRWFV</sequence>
<evidence type="ECO:0000313" key="3">
    <source>
        <dbReference type="Proteomes" id="UP000465241"/>
    </source>
</evidence>
<proteinExistence type="predicted"/>
<gene>
    <name evidence="2" type="ORF">MMUR_03910</name>
</gene>
<organism evidence="2 3">
    <name type="scientific">Mycolicibacterium murale</name>
    <dbReference type="NCBI Taxonomy" id="182220"/>
    <lineage>
        <taxon>Bacteria</taxon>
        <taxon>Bacillati</taxon>
        <taxon>Actinomycetota</taxon>
        <taxon>Actinomycetes</taxon>
        <taxon>Mycobacteriales</taxon>
        <taxon>Mycobacteriaceae</taxon>
        <taxon>Mycolicibacterium</taxon>
    </lineage>
</organism>
<reference evidence="2 3" key="1">
    <citation type="journal article" date="2019" name="Emerg. Microbes Infect.">
        <title>Comprehensive subspecies identification of 175 nontuberculous mycobacteria species based on 7547 genomic profiles.</title>
        <authorList>
            <person name="Matsumoto Y."/>
            <person name="Kinjo T."/>
            <person name="Motooka D."/>
            <person name="Nabeya D."/>
            <person name="Jung N."/>
            <person name="Uechi K."/>
            <person name="Horii T."/>
            <person name="Iida T."/>
            <person name="Fujita J."/>
            <person name="Nakamura S."/>
        </authorList>
    </citation>
    <scope>NUCLEOTIDE SEQUENCE [LARGE SCALE GENOMIC DNA]</scope>
    <source>
        <strain evidence="2 3">JCM 13392</strain>
    </source>
</reference>
<evidence type="ECO:0000313" key="2">
    <source>
        <dbReference type="EMBL" id="GFG56255.1"/>
    </source>
</evidence>
<dbReference type="EMBL" id="BLKT01000003">
    <property type="protein sequence ID" value="GFG56255.1"/>
    <property type="molecule type" value="Genomic_DNA"/>
</dbReference>